<proteinExistence type="predicted"/>
<dbReference type="PROSITE" id="PS51257">
    <property type="entry name" value="PROKAR_LIPOPROTEIN"/>
    <property type="match status" value="1"/>
</dbReference>
<keyword evidence="2" id="KW-0732">Signal</keyword>
<reference evidence="4" key="1">
    <citation type="journal article" date="2019" name="Int. J. Syst. Evol. Microbiol.">
        <title>The Global Catalogue of Microorganisms (GCM) 10K type strain sequencing project: providing services to taxonomists for standard genome sequencing and annotation.</title>
        <authorList>
            <consortium name="The Broad Institute Genomics Platform"/>
            <consortium name="The Broad Institute Genome Sequencing Center for Infectious Disease"/>
            <person name="Wu L."/>
            <person name="Ma J."/>
        </authorList>
    </citation>
    <scope>NUCLEOTIDE SEQUENCE [LARGE SCALE GENOMIC DNA]</scope>
    <source>
        <strain evidence="4">JCM 14307</strain>
    </source>
</reference>
<protein>
    <submittedName>
        <fullName evidence="3">Uncharacterized protein</fullName>
    </submittedName>
</protein>
<evidence type="ECO:0000313" key="3">
    <source>
        <dbReference type="EMBL" id="GAA1671332.1"/>
    </source>
</evidence>
<feature type="chain" id="PRO_5045278937" evidence="2">
    <location>
        <begin position="23"/>
        <end position="219"/>
    </location>
</feature>
<evidence type="ECO:0000313" key="4">
    <source>
        <dbReference type="Proteomes" id="UP001500280"/>
    </source>
</evidence>
<feature type="compositionally biased region" description="Low complexity" evidence="1">
    <location>
        <begin position="47"/>
        <end position="67"/>
    </location>
</feature>
<keyword evidence="4" id="KW-1185">Reference proteome</keyword>
<name>A0ABP4SLD2_9ACTN</name>
<evidence type="ECO:0000256" key="1">
    <source>
        <dbReference type="SAM" id="MobiDB-lite"/>
    </source>
</evidence>
<feature type="region of interest" description="Disordered" evidence="1">
    <location>
        <begin position="30"/>
        <end position="68"/>
    </location>
</feature>
<accession>A0ABP4SLD2</accession>
<dbReference type="Proteomes" id="UP001500280">
    <property type="component" value="Unassembled WGS sequence"/>
</dbReference>
<organism evidence="3 4">
    <name type="scientific">Kribbella yunnanensis</name>
    <dbReference type="NCBI Taxonomy" id="190194"/>
    <lineage>
        <taxon>Bacteria</taxon>
        <taxon>Bacillati</taxon>
        <taxon>Actinomycetota</taxon>
        <taxon>Actinomycetes</taxon>
        <taxon>Propionibacteriales</taxon>
        <taxon>Kribbellaceae</taxon>
        <taxon>Kribbella</taxon>
    </lineage>
</organism>
<evidence type="ECO:0000256" key="2">
    <source>
        <dbReference type="SAM" id="SignalP"/>
    </source>
</evidence>
<dbReference type="EMBL" id="BAAANF010000003">
    <property type="protein sequence ID" value="GAA1671332.1"/>
    <property type="molecule type" value="Genomic_DNA"/>
</dbReference>
<gene>
    <name evidence="3" type="ORF">GCM10009745_12530</name>
</gene>
<feature type="signal peptide" evidence="2">
    <location>
        <begin position="1"/>
        <end position="22"/>
    </location>
</feature>
<comment type="caution">
    <text evidence="3">The sequence shown here is derived from an EMBL/GenBank/DDBJ whole genome shotgun (WGS) entry which is preliminary data.</text>
</comment>
<sequence length="219" mass="21868">MRMKALLLAGFELGLLITILTACGDTTAPNGLPAKPPTPTSGSATLPATSGTPVPGTTGVPGTNGPSQGNGPLPAVCAAQSVPALCVTFNLTGATTVTGSNWVYAEIPDANLPDSTCPEYGASTLESDEPGLPKVNKVIGTEAIEATFTADKPGDGAGVEGAEASGSIVIDDVTYEAEDGTAKIDLNRDGSGKLVLPRLVGGSGSLSGSISWRCIDPKE</sequence>